<dbReference type="RefSeq" id="WP_267122692.1">
    <property type="nucleotide sequence ID" value="NZ_JANFWR010000010.1"/>
</dbReference>
<dbReference type="Proteomes" id="UP001320843">
    <property type="component" value="Unassembled WGS sequence"/>
</dbReference>
<dbReference type="PANTHER" id="PTHR34301:SF8">
    <property type="entry name" value="ATPASE DOMAIN-CONTAINING PROTEIN"/>
    <property type="match status" value="1"/>
</dbReference>
<dbReference type="SUPFAM" id="SSF52540">
    <property type="entry name" value="P-loop containing nucleoside triphosphate hydrolases"/>
    <property type="match status" value="1"/>
</dbReference>
<keyword evidence="2" id="KW-1185">Reference proteome</keyword>
<reference evidence="1 2" key="1">
    <citation type="submission" date="2022-06" db="EMBL/GenBank/DDBJ databases">
        <title>Dynamics of rice microbiomes reveals core vertical transmitted seed endophytes.</title>
        <authorList>
            <person name="Liao K."/>
            <person name="Zhang X."/>
        </authorList>
    </citation>
    <scope>NUCLEOTIDE SEQUENCE [LARGE SCALE GENOMIC DNA]</scope>
    <source>
        <strain evidence="1 2">YT10-10-1</strain>
    </source>
</reference>
<accession>A0ABT3DUU3</accession>
<dbReference type="InterPro" id="IPR027417">
    <property type="entry name" value="P-loop_NTPase"/>
</dbReference>
<sequence length="373" mass="42206">MSQLTDIRYFPRKDLVEQVHQILISGLSNAITMFAARRMGKTLFVRNELLPAADAWRWRACYIDLWVRRDQPEQGLVEELEKAGRRQGALAKMKPSTMKAKAAYAGNEVEAEWKKEGSADDLQGRLRKAMRQLVLPGDQPVLLVIDEFQTLAQGKHEDFVAAFRATMLELQPKLKLFFTGSSRDALNTMFRKRKAPLFDSAMSLPLPELEKDFVEDRAEIFREMTGKAMDVEALSRVFDNVAHVPLYLNQIILHTVVSLTSDPWEGFRRWRMDVGEAGLREQWVKLKPVDRVILTHLANDRPGSLFSAEFSAKVTQAIGEPKPYTPQRIQTVVNRLVKSAVLAPKGGHGEYEIEDRALAIYIGTSVPKISGDS</sequence>
<dbReference type="PANTHER" id="PTHR34301">
    <property type="entry name" value="DNA-BINDING PROTEIN-RELATED"/>
    <property type="match status" value="1"/>
</dbReference>
<evidence type="ECO:0000313" key="2">
    <source>
        <dbReference type="Proteomes" id="UP001320843"/>
    </source>
</evidence>
<name>A0ABT3DUU3_9XANT</name>
<dbReference type="Gene3D" id="3.40.50.300">
    <property type="entry name" value="P-loop containing nucleotide triphosphate hydrolases"/>
    <property type="match status" value="1"/>
</dbReference>
<evidence type="ECO:0008006" key="3">
    <source>
        <dbReference type="Google" id="ProtNLM"/>
    </source>
</evidence>
<organism evidence="1 2">
    <name type="scientific">Xanthomonas sacchari</name>
    <dbReference type="NCBI Taxonomy" id="56458"/>
    <lineage>
        <taxon>Bacteria</taxon>
        <taxon>Pseudomonadati</taxon>
        <taxon>Pseudomonadota</taxon>
        <taxon>Gammaproteobacteria</taxon>
        <taxon>Lysobacterales</taxon>
        <taxon>Lysobacteraceae</taxon>
        <taxon>Xanthomonas</taxon>
    </lineage>
</organism>
<dbReference type="EMBL" id="JANFWR010000010">
    <property type="protein sequence ID" value="MCW0399281.1"/>
    <property type="molecule type" value="Genomic_DNA"/>
</dbReference>
<comment type="caution">
    <text evidence="1">The sequence shown here is derived from an EMBL/GenBank/DDBJ whole genome shotgun (WGS) entry which is preliminary data.</text>
</comment>
<proteinExistence type="predicted"/>
<gene>
    <name evidence="1" type="ORF">NB700_001837</name>
</gene>
<evidence type="ECO:0000313" key="1">
    <source>
        <dbReference type="EMBL" id="MCW0399281.1"/>
    </source>
</evidence>
<protein>
    <recommendedName>
        <fullName evidence="3">ATP-binding protein</fullName>
    </recommendedName>
</protein>